<dbReference type="STRING" id="1408157.A0A1J7IZ03"/>
<evidence type="ECO:0000313" key="5">
    <source>
        <dbReference type="EMBL" id="OIW32726.1"/>
    </source>
</evidence>
<evidence type="ECO:0000313" key="6">
    <source>
        <dbReference type="Proteomes" id="UP000182658"/>
    </source>
</evidence>
<comment type="caution">
    <text evidence="2">Lacks conserved residue(s) required for the propagation of feature annotation.</text>
</comment>
<evidence type="ECO:0000256" key="3">
    <source>
        <dbReference type="SAM" id="SignalP"/>
    </source>
</evidence>
<keyword evidence="2" id="KW-1015">Disulfide bond</keyword>
<sequence>MLLNIGSSRLLSFALCGALWTSSTVASNECKPHRWSYDTNGDMVPVFAAVPSAMPSQAAIQPGEINCRLNFATSVAVNSRTCTELADNFGTRRELFFVLNPALEPDCSNIQPLTEYCVIGFIEPLRAWDGLCGPPHGGATCLGTDAQCCNAETFTCGDTDEDCADGTCYEGDCLGDIQYGTDGTCGYQHGDRICAGKWGNCCSMDGECGTGPAFCGTTTCQSGDCDWKSGFSSREAV</sequence>
<dbReference type="Gene3D" id="3.30.60.10">
    <property type="entry name" value="Endochitinase-like"/>
    <property type="match status" value="1"/>
</dbReference>
<reference evidence="5 6" key="1">
    <citation type="submission" date="2016-10" db="EMBL/GenBank/DDBJ databases">
        <title>Draft genome sequence of Coniochaeta ligniaria NRRL30616, a lignocellulolytic fungus for bioabatement of inhibitors in plant biomass hydrolysates.</title>
        <authorList>
            <consortium name="DOE Joint Genome Institute"/>
            <person name="Jimenez D.J."/>
            <person name="Hector R.E."/>
            <person name="Riley R."/>
            <person name="Sun H."/>
            <person name="Grigoriev I.V."/>
            <person name="Van Elsas J.D."/>
            <person name="Nichols N.N."/>
        </authorList>
    </citation>
    <scope>NUCLEOTIDE SEQUENCE [LARGE SCALE GENOMIC DNA]</scope>
    <source>
        <strain evidence="5 6">NRRL 30616</strain>
    </source>
</reference>
<keyword evidence="1 2" id="KW-0147">Chitin-binding</keyword>
<dbReference type="AlphaFoldDB" id="A0A1J7IZ03"/>
<feature type="chain" id="PRO_5009644968" description="Chitin-binding type-1 domain-containing protein" evidence="3">
    <location>
        <begin position="27"/>
        <end position="237"/>
    </location>
</feature>
<accession>A0A1J7IZ03</accession>
<dbReference type="EMBL" id="KV875095">
    <property type="protein sequence ID" value="OIW32726.1"/>
    <property type="molecule type" value="Genomic_DNA"/>
</dbReference>
<dbReference type="InterPro" id="IPR036861">
    <property type="entry name" value="Endochitinase-like_sf"/>
</dbReference>
<name>A0A1J7IZ03_9PEZI</name>
<dbReference type="InterPro" id="IPR001002">
    <property type="entry name" value="Chitin-bd_1"/>
</dbReference>
<dbReference type="Proteomes" id="UP000182658">
    <property type="component" value="Unassembled WGS sequence"/>
</dbReference>
<organism evidence="5 6">
    <name type="scientific">Coniochaeta ligniaria NRRL 30616</name>
    <dbReference type="NCBI Taxonomy" id="1408157"/>
    <lineage>
        <taxon>Eukaryota</taxon>
        <taxon>Fungi</taxon>
        <taxon>Dikarya</taxon>
        <taxon>Ascomycota</taxon>
        <taxon>Pezizomycotina</taxon>
        <taxon>Sordariomycetes</taxon>
        <taxon>Sordariomycetidae</taxon>
        <taxon>Coniochaetales</taxon>
        <taxon>Coniochaetaceae</taxon>
        <taxon>Coniochaeta</taxon>
    </lineage>
</organism>
<feature type="signal peptide" evidence="3">
    <location>
        <begin position="1"/>
        <end position="26"/>
    </location>
</feature>
<evidence type="ECO:0000256" key="2">
    <source>
        <dbReference type="PROSITE-ProRule" id="PRU00261"/>
    </source>
</evidence>
<dbReference type="Gene3D" id="3.10.350.10">
    <property type="entry name" value="LysM domain"/>
    <property type="match status" value="1"/>
</dbReference>
<dbReference type="InterPro" id="IPR036779">
    <property type="entry name" value="LysM_dom_sf"/>
</dbReference>
<keyword evidence="3" id="KW-0732">Signal</keyword>
<gene>
    <name evidence="5" type="ORF">CONLIGDRAFT_276828</name>
</gene>
<dbReference type="SUPFAM" id="SSF57016">
    <property type="entry name" value="Plant lectins/antimicrobial peptides"/>
    <property type="match status" value="1"/>
</dbReference>
<dbReference type="OrthoDB" id="1193027at2759"/>
<evidence type="ECO:0000259" key="4">
    <source>
        <dbReference type="PROSITE" id="PS50941"/>
    </source>
</evidence>
<dbReference type="PROSITE" id="PS50941">
    <property type="entry name" value="CHIT_BIND_I_2"/>
    <property type="match status" value="1"/>
</dbReference>
<proteinExistence type="predicted"/>
<keyword evidence="6" id="KW-1185">Reference proteome</keyword>
<dbReference type="InParanoid" id="A0A1J7IZ03"/>
<protein>
    <recommendedName>
        <fullName evidence="4">Chitin-binding type-1 domain-containing protein</fullName>
    </recommendedName>
</protein>
<evidence type="ECO:0000256" key="1">
    <source>
        <dbReference type="ARBA" id="ARBA00022669"/>
    </source>
</evidence>
<feature type="disulfide bond" evidence="2">
    <location>
        <begin position="201"/>
        <end position="215"/>
    </location>
</feature>
<feature type="domain" description="Chitin-binding type-1" evidence="4">
    <location>
        <begin position="182"/>
        <end position="227"/>
    </location>
</feature>
<dbReference type="GO" id="GO:0008061">
    <property type="term" value="F:chitin binding"/>
    <property type="evidence" value="ECO:0007669"/>
    <property type="project" value="UniProtKB-UniRule"/>
</dbReference>